<name>A0AAW1NKP5_9CHLO</name>
<comment type="caution">
    <text evidence="2">The sequence shown here is derived from an EMBL/GenBank/DDBJ whole genome shotgun (WGS) entry which is preliminary data.</text>
</comment>
<dbReference type="AlphaFoldDB" id="A0AAW1NKP5"/>
<evidence type="ECO:0008006" key="4">
    <source>
        <dbReference type="Google" id="ProtNLM"/>
    </source>
</evidence>
<dbReference type="Gene3D" id="3.30.70.100">
    <property type="match status" value="1"/>
</dbReference>
<protein>
    <recommendedName>
        <fullName evidence="4">ABM domain-containing protein</fullName>
    </recommendedName>
</protein>
<feature type="region of interest" description="Disordered" evidence="1">
    <location>
        <begin position="76"/>
        <end position="136"/>
    </location>
</feature>
<sequence length="136" mass="14919">MAVRGSGVMAFECMQDRYEKNVFHFWERYDSNVAMGRHNNAPEFQAFMKEVNGLLEDPIGMALYEWKDGKIGQQCIQGGPKGEGGLDDATGAGGAGGASMKQSSATVDLGKVRRGDEGDAFGMGFKFPWQRKKDKK</sequence>
<dbReference type="InterPro" id="IPR011008">
    <property type="entry name" value="Dimeric_a/b-barrel"/>
</dbReference>
<evidence type="ECO:0000256" key="1">
    <source>
        <dbReference type="SAM" id="MobiDB-lite"/>
    </source>
</evidence>
<reference evidence="2 3" key="1">
    <citation type="journal article" date="2024" name="Nat. Commun.">
        <title>Phylogenomics reveals the evolutionary origins of lichenization in chlorophyte algae.</title>
        <authorList>
            <person name="Puginier C."/>
            <person name="Libourel C."/>
            <person name="Otte J."/>
            <person name="Skaloud P."/>
            <person name="Haon M."/>
            <person name="Grisel S."/>
            <person name="Petersen M."/>
            <person name="Berrin J.G."/>
            <person name="Delaux P.M."/>
            <person name="Dal Grande F."/>
            <person name="Keller J."/>
        </authorList>
    </citation>
    <scope>NUCLEOTIDE SEQUENCE [LARGE SCALE GENOMIC DNA]</scope>
    <source>
        <strain evidence="2 3">SAG 2036</strain>
    </source>
</reference>
<dbReference type="EMBL" id="JALJOQ010000240">
    <property type="protein sequence ID" value="KAK9787855.1"/>
    <property type="molecule type" value="Genomic_DNA"/>
</dbReference>
<gene>
    <name evidence="2" type="ORF">WJX73_009915</name>
</gene>
<evidence type="ECO:0000313" key="2">
    <source>
        <dbReference type="EMBL" id="KAK9787855.1"/>
    </source>
</evidence>
<dbReference type="Proteomes" id="UP001465755">
    <property type="component" value="Unassembled WGS sequence"/>
</dbReference>
<organism evidence="2 3">
    <name type="scientific">Symbiochloris irregularis</name>
    <dbReference type="NCBI Taxonomy" id="706552"/>
    <lineage>
        <taxon>Eukaryota</taxon>
        <taxon>Viridiplantae</taxon>
        <taxon>Chlorophyta</taxon>
        <taxon>core chlorophytes</taxon>
        <taxon>Trebouxiophyceae</taxon>
        <taxon>Trebouxiales</taxon>
        <taxon>Trebouxiaceae</taxon>
        <taxon>Symbiochloris</taxon>
    </lineage>
</organism>
<accession>A0AAW1NKP5</accession>
<keyword evidence="3" id="KW-1185">Reference proteome</keyword>
<proteinExistence type="predicted"/>
<dbReference type="SUPFAM" id="SSF54909">
    <property type="entry name" value="Dimeric alpha+beta barrel"/>
    <property type="match status" value="1"/>
</dbReference>
<evidence type="ECO:0000313" key="3">
    <source>
        <dbReference type="Proteomes" id="UP001465755"/>
    </source>
</evidence>